<evidence type="ECO:0000313" key="1">
    <source>
        <dbReference type="EMBL" id="MBI6874648.1"/>
    </source>
</evidence>
<evidence type="ECO:0000313" key="2">
    <source>
        <dbReference type="Proteomes" id="UP000622687"/>
    </source>
</evidence>
<name>A0A934M6J0_9CLOT</name>
<comment type="caution">
    <text evidence="1">The sequence shown here is derived from an EMBL/GenBank/DDBJ whole genome shotgun (WGS) entry which is preliminary data.</text>
</comment>
<dbReference type="RefSeq" id="WP_211144033.1">
    <property type="nucleotide sequence ID" value="NZ_JAEEGB010000029.1"/>
</dbReference>
<organism evidence="1 2">
    <name type="scientific">Clostridium aciditolerans</name>
    <dbReference type="NCBI Taxonomy" id="339861"/>
    <lineage>
        <taxon>Bacteria</taxon>
        <taxon>Bacillati</taxon>
        <taxon>Bacillota</taxon>
        <taxon>Clostridia</taxon>
        <taxon>Eubacteriales</taxon>
        <taxon>Clostridiaceae</taxon>
        <taxon>Clostridium</taxon>
    </lineage>
</organism>
<dbReference type="AlphaFoldDB" id="A0A934M6J0"/>
<keyword evidence="2" id="KW-1185">Reference proteome</keyword>
<reference evidence="1" key="1">
    <citation type="submission" date="2020-12" db="EMBL/GenBank/DDBJ databases">
        <title>Clostridium thailandense sp. nov., a novel acetogenic bacterium isolated from peat land soil in Thailand.</title>
        <authorList>
            <person name="Chaikitkaew S."/>
            <person name="Birkeland N.K."/>
        </authorList>
    </citation>
    <scope>NUCLEOTIDE SEQUENCE</scope>
    <source>
        <strain evidence="1">DSM 17425</strain>
    </source>
</reference>
<sequence length="90" mass="10744">MVVVWISVYYACLKHLSWSYENELRCVASSNFSRMPYLDAVPSAIYIGAKCSEINKKYLFDIAYQLDISIYQMFFNEYSLRYELELKQLR</sequence>
<dbReference type="EMBL" id="JAEEGB010000029">
    <property type="protein sequence ID" value="MBI6874648.1"/>
    <property type="molecule type" value="Genomic_DNA"/>
</dbReference>
<dbReference type="Proteomes" id="UP000622687">
    <property type="component" value="Unassembled WGS sequence"/>
</dbReference>
<protein>
    <submittedName>
        <fullName evidence="1">Uncharacterized protein</fullName>
    </submittedName>
</protein>
<accession>A0A934M6J0</accession>
<gene>
    <name evidence="1" type="ORF">I6U51_18425</name>
</gene>
<proteinExistence type="predicted"/>